<comment type="caution">
    <text evidence="1">The sequence shown here is derived from an EMBL/GenBank/DDBJ whole genome shotgun (WGS) entry which is preliminary data.</text>
</comment>
<dbReference type="InterPro" id="IPR036691">
    <property type="entry name" value="Endo/exonu/phosph_ase_sf"/>
</dbReference>
<evidence type="ECO:0000313" key="1">
    <source>
        <dbReference type="EMBL" id="KAK3787197.1"/>
    </source>
</evidence>
<dbReference type="EMBL" id="JAWDGP010001883">
    <property type="protein sequence ID" value="KAK3787197.1"/>
    <property type="molecule type" value="Genomic_DNA"/>
</dbReference>
<reference evidence="1" key="1">
    <citation type="journal article" date="2023" name="G3 (Bethesda)">
        <title>A reference genome for the long-term kleptoplast-retaining sea slug Elysia crispata morphotype clarki.</title>
        <authorList>
            <person name="Eastman K.E."/>
            <person name="Pendleton A.L."/>
            <person name="Shaikh M.A."/>
            <person name="Suttiyut T."/>
            <person name="Ogas R."/>
            <person name="Tomko P."/>
            <person name="Gavelis G."/>
            <person name="Widhalm J.R."/>
            <person name="Wisecaver J.H."/>
        </authorList>
    </citation>
    <scope>NUCLEOTIDE SEQUENCE</scope>
    <source>
        <strain evidence="1">ECLA1</strain>
    </source>
</reference>
<protein>
    <recommendedName>
        <fullName evidence="3">Endonuclease/exonuclease/phosphatase domain-containing protein</fullName>
    </recommendedName>
</protein>
<gene>
    <name evidence="1" type="ORF">RRG08_040327</name>
</gene>
<name>A0AAE1AI69_9GAST</name>
<dbReference type="AlphaFoldDB" id="A0AAE1AI69"/>
<evidence type="ECO:0000313" key="2">
    <source>
        <dbReference type="Proteomes" id="UP001283361"/>
    </source>
</evidence>
<dbReference type="SUPFAM" id="SSF56219">
    <property type="entry name" value="DNase I-like"/>
    <property type="match status" value="1"/>
</dbReference>
<dbReference type="Gene3D" id="3.60.10.10">
    <property type="entry name" value="Endonuclease/exonuclease/phosphatase"/>
    <property type="match status" value="1"/>
</dbReference>
<evidence type="ECO:0008006" key="3">
    <source>
        <dbReference type="Google" id="ProtNLM"/>
    </source>
</evidence>
<accession>A0AAE1AI69</accession>
<organism evidence="1 2">
    <name type="scientific">Elysia crispata</name>
    <name type="common">lettuce slug</name>
    <dbReference type="NCBI Taxonomy" id="231223"/>
    <lineage>
        <taxon>Eukaryota</taxon>
        <taxon>Metazoa</taxon>
        <taxon>Spiralia</taxon>
        <taxon>Lophotrochozoa</taxon>
        <taxon>Mollusca</taxon>
        <taxon>Gastropoda</taxon>
        <taxon>Heterobranchia</taxon>
        <taxon>Euthyneura</taxon>
        <taxon>Panpulmonata</taxon>
        <taxon>Sacoglossa</taxon>
        <taxon>Placobranchoidea</taxon>
        <taxon>Plakobranchidae</taxon>
        <taxon>Elysia</taxon>
    </lineage>
</organism>
<keyword evidence="2" id="KW-1185">Reference proteome</keyword>
<sequence>MFKTIQKIIRSSFLKKEDTLKKSLNRRTSTSGCGIESDVHVLPIDDCATYVRTVWCRPVGSWPRRGPPYATDCDSYSLAMAREEQSRTAGHLLRIALWNAEGMGQKKLEFEHFFFRKTILTSAASRRRIFTVHSDSAYEEMKYTEMTEKIDLEDESPLLSEKEYYAKWEDVENWITRNKPILINTAYDEPTHLSRSWNTTSTSDLAAATDNIQKVTQLEVYSQLGGSDHRPVILNVNRDIKLNPQSGTTKKQIGRIFRK</sequence>
<proteinExistence type="predicted"/>
<dbReference type="Proteomes" id="UP001283361">
    <property type="component" value="Unassembled WGS sequence"/>
</dbReference>